<dbReference type="SUPFAM" id="SSF52058">
    <property type="entry name" value="L domain-like"/>
    <property type="match status" value="1"/>
</dbReference>
<reference evidence="4" key="2">
    <citation type="submission" date="2021-04" db="EMBL/GenBank/DDBJ databases">
        <authorList>
            <person name="Gilroy R."/>
        </authorList>
    </citation>
    <scope>NUCLEOTIDE SEQUENCE</scope>
    <source>
        <strain evidence="4">CHK188-16595</strain>
    </source>
</reference>
<gene>
    <name evidence="4" type="ORF">IAA37_04655</name>
</gene>
<organism evidence="4 5">
    <name type="scientific">Candidatus Eubacterium faecale</name>
    <dbReference type="NCBI Taxonomy" id="2838568"/>
    <lineage>
        <taxon>Bacteria</taxon>
        <taxon>Bacillati</taxon>
        <taxon>Bacillota</taxon>
        <taxon>Clostridia</taxon>
        <taxon>Eubacteriales</taxon>
        <taxon>Eubacteriaceae</taxon>
        <taxon>Eubacterium</taxon>
    </lineage>
</organism>
<dbReference type="PANTHER" id="PTHR45661">
    <property type="entry name" value="SURFACE ANTIGEN"/>
    <property type="match status" value="1"/>
</dbReference>
<name>A0A9D2MJ14_9FIRM</name>
<feature type="compositionally biased region" description="Polar residues" evidence="1">
    <location>
        <begin position="554"/>
        <end position="570"/>
    </location>
</feature>
<dbReference type="InterPro" id="IPR026906">
    <property type="entry name" value="LRR_5"/>
</dbReference>
<dbReference type="InterPro" id="IPR032675">
    <property type="entry name" value="LRR_dom_sf"/>
</dbReference>
<accession>A0A9D2MJ14</accession>
<feature type="signal peptide" evidence="3">
    <location>
        <begin position="1"/>
        <end position="21"/>
    </location>
</feature>
<dbReference type="Proteomes" id="UP000823877">
    <property type="component" value="Unassembled WGS sequence"/>
</dbReference>
<reference evidence="4" key="1">
    <citation type="journal article" date="2021" name="PeerJ">
        <title>Extensive microbial diversity within the chicken gut microbiome revealed by metagenomics and culture.</title>
        <authorList>
            <person name="Gilroy R."/>
            <person name="Ravi A."/>
            <person name="Getino M."/>
            <person name="Pursley I."/>
            <person name="Horton D.L."/>
            <person name="Alikhan N.F."/>
            <person name="Baker D."/>
            <person name="Gharbi K."/>
            <person name="Hall N."/>
            <person name="Watson M."/>
            <person name="Adriaenssens E.M."/>
            <person name="Foster-Nyarko E."/>
            <person name="Jarju S."/>
            <person name="Secka A."/>
            <person name="Antonio M."/>
            <person name="Oren A."/>
            <person name="Chaudhuri R.R."/>
            <person name="La Ragione R."/>
            <person name="Hildebrand F."/>
            <person name="Pallen M.J."/>
        </authorList>
    </citation>
    <scope>NUCLEOTIDE SEQUENCE</scope>
    <source>
        <strain evidence="4">CHK188-16595</strain>
    </source>
</reference>
<feature type="transmembrane region" description="Helical" evidence="2">
    <location>
        <begin position="593"/>
        <end position="615"/>
    </location>
</feature>
<dbReference type="InterPro" id="IPR053139">
    <property type="entry name" value="Surface_bspA-like"/>
</dbReference>
<dbReference type="AlphaFoldDB" id="A0A9D2MJ14"/>
<comment type="caution">
    <text evidence="4">The sequence shown here is derived from an EMBL/GenBank/DDBJ whole genome shotgun (WGS) entry which is preliminary data.</text>
</comment>
<dbReference type="EMBL" id="DWXN01000010">
    <property type="protein sequence ID" value="HJB74949.1"/>
    <property type="molecule type" value="Genomic_DNA"/>
</dbReference>
<feature type="chain" id="PRO_5039504051" evidence="3">
    <location>
        <begin position="22"/>
        <end position="619"/>
    </location>
</feature>
<keyword evidence="2" id="KW-0812">Transmembrane</keyword>
<dbReference type="Gene3D" id="3.80.10.10">
    <property type="entry name" value="Ribonuclease Inhibitor"/>
    <property type="match status" value="2"/>
</dbReference>
<keyword evidence="2" id="KW-1133">Transmembrane helix</keyword>
<keyword evidence="3" id="KW-0732">Signal</keyword>
<sequence length="619" mass="66076">MKKILCLILSLAMLASISVGVGLTASAESDVETGYSDYSGDFGYAVLEDGTVAIFDYTGSASELVIPSEFDGYTVTEIQGEVFEFCSSLTEVTVPDSVVSIGAWAFSSCENLTKVNIGSGVTNITSAYEVFYDCPSLQEINVDESNTAYSSQDGVLFNKDKTELLLYPADSQYTSYIIPDSVTIIGESAFVGNETLQDITIGNNVTDIKQRAFDGCTALTDITFGSGLKNIGGEAFASCTALTEVVIPEGVTEIESCFQFCTNLKNITIPASLTKIWGTPFWCCTSLEKIIVDSDNTSYCSQDGVLFNKDKTELIAYPAGDDRTAYEIPDSVTKIDMFAFYNCSNLIEITIPNSVTYIDQGAFSGCSNLKNAIIPESVTYIGVGLFEDCNSLESVIVLNPDCEIDAYREGGEFTLPENSVIYGYSGSTTQEYVDFWNNDGSSPASSYTFVPIIAADTDTEYLKNSADTVKIHCEFALADFVSVAMDGETVDPSNYTLDDGSTILTFNPAYLDTLTVGDHTVALNYTDKTATSVLTIKAVQEETTVVPDEPTTDSNEQTTSNAETENTTGLNNVIGSAVNSATNNSTKSPSTGASYAGIAAAAGAAVLSGAALIFLKKKK</sequence>
<proteinExistence type="predicted"/>
<evidence type="ECO:0000256" key="3">
    <source>
        <dbReference type="SAM" id="SignalP"/>
    </source>
</evidence>
<keyword evidence="2" id="KW-0472">Membrane</keyword>
<evidence type="ECO:0000313" key="4">
    <source>
        <dbReference type="EMBL" id="HJB74949.1"/>
    </source>
</evidence>
<dbReference type="Pfam" id="PF13306">
    <property type="entry name" value="LRR_5"/>
    <property type="match status" value="3"/>
</dbReference>
<evidence type="ECO:0000313" key="5">
    <source>
        <dbReference type="Proteomes" id="UP000823877"/>
    </source>
</evidence>
<feature type="compositionally biased region" description="Low complexity" evidence="1">
    <location>
        <begin position="544"/>
        <end position="553"/>
    </location>
</feature>
<protein>
    <submittedName>
        <fullName evidence="4">Leucine-rich repeat domain-containing protein</fullName>
    </submittedName>
</protein>
<evidence type="ECO:0000256" key="2">
    <source>
        <dbReference type="SAM" id="Phobius"/>
    </source>
</evidence>
<evidence type="ECO:0000256" key="1">
    <source>
        <dbReference type="SAM" id="MobiDB-lite"/>
    </source>
</evidence>
<dbReference type="PANTHER" id="PTHR45661:SF3">
    <property type="entry name" value="IG-LIKE DOMAIN-CONTAINING PROTEIN"/>
    <property type="match status" value="1"/>
</dbReference>
<dbReference type="NCBIfam" id="TIGR01167">
    <property type="entry name" value="LPXTG_anchor"/>
    <property type="match status" value="1"/>
</dbReference>
<feature type="region of interest" description="Disordered" evidence="1">
    <location>
        <begin position="544"/>
        <end position="570"/>
    </location>
</feature>